<dbReference type="Proteomes" id="UP000254925">
    <property type="component" value="Unassembled WGS sequence"/>
</dbReference>
<organism evidence="1 2">
    <name type="scientific">Microvirga subterranea</name>
    <dbReference type="NCBI Taxonomy" id="186651"/>
    <lineage>
        <taxon>Bacteria</taxon>
        <taxon>Pseudomonadati</taxon>
        <taxon>Pseudomonadota</taxon>
        <taxon>Alphaproteobacteria</taxon>
        <taxon>Hyphomicrobiales</taxon>
        <taxon>Methylobacteriaceae</taxon>
        <taxon>Microvirga</taxon>
    </lineage>
</organism>
<dbReference type="RefSeq" id="WP_147282422.1">
    <property type="nucleotide sequence ID" value="NZ_QQBB01000006.1"/>
</dbReference>
<reference evidence="1 2" key="1">
    <citation type="submission" date="2018-07" db="EMBL/GenBank/DDBJ databases">
        <title>Genomic Encyclopedia of Type Strains, Phase IV (KMG-IV): sequencing the most valuable type-strain genomes for metagenomic binning, comparative biology and taxonomic classification.</title>
        <authorList>
            <person name="Goeker M."/>
        </authorList>
    </citation>
    <scope>NUCLEOTIDE SEQUENCE [LARGE SCALE GENOMIC DNA]</scope>
    <source>
        <strain evidence="1 2">DSM 14364</strain>
    </source>
</reference>
<keyword evidence="2" id="KW-1185">Reference proteome</keyword>
<evidence type="ECO:0000313" key="2">
    <source>
        <dbReference type="Proteomes" id="UP000254925"/>
    </source>
</evidence>
<dbReference type="EMBL" id="QQBB01000006">
    <property type="protein sequence ID" value="RDI57782.1"/>
    <property type="molecule type" value="Genomic_DNA"/>
</dbReference>
<accession>A0A370HIB5</accession>
<evidence type="ECO:0000313" key="1">
    <source>
        <dbReference type="EMBL" id="RDI57782.1"/>
    </source>
</evidence>
<sequence length="149" mass="15982">MRFPINPSKLLASVAATGVVLLSTMAVSQPLTLRVSPSTGGTGTSYPDLGYAVNPADLPPGVTPMGYTQDGWLQVPADSLHYIGPRYAQPSGIKLRRGSVVPDWITTGDMQSVAIRGLSPGAQYGYFISPDQRIVVVEPQSRRVMRVIR</sequence>
<protein>
    <recommendedName>
        <fullName evidence="3">DUF1236 domain-containing protein</fullName>
    </recommendedName>
</protein>
<dbReference type="AlphaFoldDB" id="A0A370HIB5"/>
<comment type="caution">
    <text evidence="1">The sequence shown here is derived from an EMBL/GenBank/DDBJ whole genome shotgun (WGS) entry which is preliminary data.</text>
</comment>
<name>A0A370HIB5_9HYPH</name>
<gene>
    <name evidence="1" type="ORF">DES45_10694</name>
</gene>
<proteinExistence type="predicted"/>
<evidence type="ECO:0008006" key="3">
    <source>
        <dbReference type="Google" id="ProtNLM"/>
    </source>
</evidence>
<dbReference type="OrthoDB" id="7995251at2"/>